<feature type="domain" description="NAD(P)-binding" evidence="1">
    <location>
        <begin position="6"/>
        <end position="170"/>
    </location>
</feature>
<dbReference type="AlphaFoldDB" id="A0A4R5AB27"/>
<keyword evidence="3" id="KW-1185">Reference proteome</keyword>
<dbReference type="Gene3D" id="3.40.50.720">
    <property type="entry name" value="NAD(P)-binding Rossmann-like Domain"/>
    <property type="match status" value="1"/>
</dbReference>
<dbReference type="Pfam" id="PF13460">
    <property type="entry name" value="NAD_binding_10"/>
    <property type="match status" value="1"/>
</dbReference>
<dbReference type="InterPro" id="IPR016040">
    <property type="entry name" value="NAD(P)-bd_dom"/>
</dbReference>
<protein>
    <submittedName>
        <fullName evidence="2">NAD-dependent epimerase/dehydratase family protein</fullName>
    </submittedName>
</protein>
<gene>
    <name evidence="2" type="ORF">E1293_37415</name>
</gene>
<accession>A0A4R5AB27</accession>
<dbReference type="EMBL" id="SMKY01000277">
    <property type="protein sequence ID" value="TDD68024.1"/>
    <property type="molecule type" value="Genomic_DNA"/>
</dbReference>
<dbReference type="OrthoDB" id="4457504at2"/>
<name>A0A4R5AB27_9ACTN</name>
<reference evidence="2 3" key="1">
    <citation type="submission" date="2019-03" db="EMBL/GenBank/DDBJ databases">
        <title>Draft genome sequences of novel Actinobacteria.</title>
        <authorList>
            <person name="Sahin N."/>
            <person name="Ay H."/>
            <person name="Saygin H."/>
        </authorList>
    </citation>
    <scope>NUCLEOTIDE SEQUENCE [LARGE SCALE GENOMIC DNA]</scope>
    <source>
        <strain evidence="2 3">DSM 45941</strain>
    </source>
</reference>
<sequence>MILVTGATGNVGRHLVGELLTAGAKVRALTRDPATARLPGDAEVARTADMPLDGITSVFLNPAVFWTGLDDLLARAAEHGVRRVVLLSSASTLDDDPANTLAAHHLEFEQAIEDSGMEWTFTRPGEFATNTLGWRDAIRAGTAVREPYAAARTTPIHERDIAAVAAKALLTDGLVGAKPVLTGPETLTQPDMVRIIGEAIGRPARFAEIAPEDARAEMLSRPYMSEGVVNVLLHLRAKSIVEPPEPSPEVERITGRPARMFKEWAADHAGDFS</sequence>
<dbReference type="InterPro" id="IPR036291">
    <property type="entry name" value="NAD(P)-bd_dom_sf"/>
</dbReference>
<comment type="caution">
    <text evidence="2">The sequence shown here is derived from an EMBL/GenBank/DDBJ whole genome shotgun (WGS) entry which is preliminary data.</text>
</comment>
<dbReference type="PANTHER" id="PTHR43162">
    <property type="match status" value="1"/>
</dbReference>
<dbReference type="RefSeq" id="WP_132203282.1">
    <property type="nucleotide sequence ID" value="NZ_SMKY01000277.1"/>
</dbReference>
<dbReference type="Proteomes" id="UP000295578">
    <property type="component" value="Unassembled WGS sequence"/>
</dbReference>
<evidence type="ECO:0000259" key="1">
    <source>
        <dbReference type="Pfam" id="PF13460"/>
    </source>
</evidence>
<evidence type="ECO:0000313" key="2">
    <source>
        <dbReference type="EMBL" id="TDD68024.1"/>
    </source>
</evidence>
<dbReference type="PANTHER" id="PTHR43162:SF1">
    <property type="entry name" value="PRESTALK A DIFFERENTIATION PROTEIN A"/>
    <property type="match status" value="1"/>
</dbReference>
<dbReference type="Gene3D" id="3.90.25.10">
    <property type="entry name" value="UDP-galactose 4-epimerase, domain 1"/>
    <property type="match status" value="1"/>
</dbReference>
<dbReference type="SUPFAM" id="SSF51735">
    <property type="entry name" value="NAD(P)-binding Rossmann-fold domains"/>
    <property type="match status" value="1"/>
</dbReference>
<dbReference type="InterPro" id="IPR051604">
    <property type="entry name" value="Ergot_Alk_Oxidoreductase"/>
</dbReference>
<proteinExistence type="predicted"/>
<evidence type="ECO:0000313" key="3">
    <source>
        <dbReference type="Proteomes" id="UP000295578"/>
    </source>
</evidence>
<organism evidence="2 3">
    <name type="scientific">Actinomadura darangshiensis</name>
    <dbReference type="NCBI Taxonomy" id="705336"/>
    <lineage>
        <taxon>Bacteria</taxon>
        <taxon>Bacillati</taxon>
        <taxon>Actinomycetota</taxon>
        <taxon>Actinomycetes</taxon>
        <taxon>Streptosporangiales</taxon>
        <taxon>Thermomonosporaceae</taxon>
        <taxon>Actinomadura</taxon>
    </lineage>
</organism>